<evidence type="ECO:0000313" key="3">
    <source>
        <dbReference type="EMBL" id="OUN45524.1"/>
    </source>
</evidence>
<dbReference type="FunFam" id="3.40.50.720:FF:000084">
    <property type="entry name" value="Short-chain dehydrogenase reductase"/>
    <property type="match status" value="1"/>
</dbReference>
<reference evidence="4" key="1">
    <citation type="submission" date="2017-04" db="EMBL/GenBank/DDBJ databases">
        <title>Function of individual gut microbiota members based on whole genome sequencing of pure cultures obtained from chicken caecum.</title>
        <authorList>
            <person name="Medvecky M."/>
            <person name="Cejkova D."/>
            <person name="Polansky O."/>
            <person name="Karasova D."/>
            <person name="Kubasova T."/>
            <person name="Cizek A."/>
            <person name="Rychlik I."/>
        </authorList>
    </citation>
    <scope>NUCLEOTIDE SEQUENCE [LARGE SCALE GENOMIC DNA]</scope>
    <source>
        <strain evidence="4">An75</strain>
    </source>
</reference>
<dbReference type="Pfam" id="PF13561">
    <property type="entry name" value="adh_short_C2"/>
    <property type="match status" value="1"/>
</dbReference>
<dbReference type="GO" id="GO:0016616">
    <property type="term" value="F:oxidoreductase activity, acting on the CH-OH group of donors, NAD or NADP as acceptor"/>
    <property type="evidence" value="ECO:0007669"/>
    <property type="project" value="TreeGrafter"/>
</dbReference>
<evidence type="ECO:0008006" key="5">
    <source>
        <dbReference type="Google" id="ProtNLM"/>
    </source>
</evidence>
<dbReference type="Gene3D" id="3.40.50.720">
    <property type="entry name" value="NAD(P)-binding Rossmann-like Domain"/>
    <property type="match status" value="1"/>
</dbReference>
<dbReference type="NCBIfam" id="NF005559">
    <property type="entry name" value="PRK07231.1"/>
    <property type="match status" value="1"/>
</dbReference>
<protein>
    <recommendedName>
        <fullName evidence="5">2-deoxy-D-gluconate 3-dehydrogenase</fullName>
    </recommendedName>
</protein>
<dbReference type="RefSeq" id="WP_087988298.1">
    <property type="nucleotide sequence ID" value="NZ_JBKYBB010000013.1"/>
</dbReference>
<dbReference type="PROSITE" id="PS00061">
    <property type="entry name" value="ADH_SHORT"/>
    <property type="match status" value="1"/>
</dbReference>
<dbReference type="GO" id="GO:0008206">
    <property type="term" value="P:bile acid metabolic process"/>
    <property type="evidence" value="ECO:0007669"/>
    <property type="project" value="UniProtKB-ARBA"/>
</dbReference>
<dbReference type="PANTHER" id="PTHR42760">
    <property type="entry name" value="SHORT-CHAIN DEHYDROGENASES/REDUCTASES FAMILY MEMBER"/>
    <property type="match status" value="1"/>
</dbReference>
<comment type="caution">
    <text evidence="3">The sequence shown here is derived from an EMBL/GenBank/DDBJ whole genome shotgun (WGS) entry which is preliminary data.</text>
</comment>
<dbReference type="EMBL" id="NFHM01000001">
    <property type="protein sequence ID" value="OUN45524.1"/>
    <property type="molecule type" value="Genomic_DNA"/>
</dbReference>
<dbReference type="PANTHER" id="PTHR42760:SF5">
    <property type="entry name" value="2-DEHYDRO-3-DEOXY-D-GLUCONATE 5-DEHYDROGENASE"/>
    <property type="match status" value="1"/>
</dbReference>
<dbReference type="InterPro" id="IPR002347">
    <property type="entry name" value="SDR_fam"/>
</dbReference>
<comment type="similarity">
    <text evidence="1">Belongs to the short-chain dehydrogenases/reductases (SDR) family.</text>
</comment>
<evidence type="ECO:0000313" key="4">
    <source>
        <dbReference type="Proteomes" id="UP000195455"/>
    </source>
</evidence>
<gene>
    <name evidence="3" type="ORF">B5G26_00395</name>
</gene>
<evidence type="ECO:0000256" key="1">
    <source>
        <dbReference type="ARBA" id="ARBA00006484"/>
    </source>
</evidence>
<accession>A0A1Y3U9V6</accession>
<dbReference type="PRINTS" id="PR00081">
    <property type="entry name" value="GDHRDH"/>
</dbReference>
<dbReference type="InterPro" id="IPR020904">
    <property type="entry name" value="Sc_DH/Rdtase_CS"/>
</dbReference>
<evidence type="ECO:0000256" key="2">
    <source>
        <dbReference type="ARBA" id="ARBA00023002"/>
    </source>
</evidence>
<dbReference type="Proteomes" id="UP000195455">
    <property type="component" value="Unassembled WGS sequence"/>
</dbReference>
<name>A0A1Y3U9V6_9FIRM</name>
<organism evidence="3 4">
    <name type="scientific">Anaerotignum lactatifermentans</name>
    <dbReference type="NCBI Taxonomy" id="160404"/>
    <lineage>
        <taxon>Bacteria</taxon>
        <taxon>Bacillati</taxon>
        <taxon>Bacillota</taxon>
        <taxon>Clostridia</taxon>
        <taxon>Lachnospirales</taxon>
        <taxon>Anaerotignaceae</taxon>
        <taxon>Anaerotignum</taxon>
    </lineage>
</organism>
<dbReference type="InterPro" id="IPR036291">
    <property type="entry name" value="NAD(P)-bd_dom_sf"/>
</dbReference>
<dbReference type="PRINTS" id="PR00080">
    <property type="entry name" value="SDRFAMILY"/>
</dbReference>
<dbReference type="SUPFAM" id="SSF51735">
    <property type="entry name" value="NAD(P)-binding Rossmann-fold domains"/>
    <property type="match status" value="1"/>
</dbReference>
<proteinExistence type="inferred from homology"/>
<dbReference type="AlphaFoldDB" id="A0A1Y3U9V6"/>
<sequence>MKNVTFDLTGKVALVIGGTTGIGHAIVMEYARWGANVIAVSRRANKCKEVADEIRAEGVQTLEFPVDAQDREQLVQLRDKVVETFGRIDILVNAAGVNRRYNAEDFPMEEYDAVMNTNCRSLFMSTQVIGQQMIKQGYGKIINIASMGAYLGLNRVVPYCGSKGAVLQMTKGFAVEWAKYNVQVNAIAPGYFKTELTSGLHEDPEREQAVLNRNPMKRWGNVEELTGAAIFLATDASSFVTGTCIPVDGGMLAMGV</sequence>
<keyword evidence="2" id="KW-0560">Oxidoreductase</keyword>